<dbReference type="GO" id="GO:0003841">
    <property type="term" value="F:1-acylglycerol-3-phosphate O-acyltransferase activity"/>
    <property type="evidence" value="ECO:0007669"/>
    <property type="project" value="TreeGrafter"/>
</dbReference>
<dbReference type="Proteomes" id="UP000316426">
    <property type="component" value="Chromosome"/>
</dbReference>
<sequence>MFEIIREEPYEFVPPIESPLWCWLVRTFRLQSYMREVYRVESFDYRGVDRLKASIAEGRGIILAANHSRLADPMALGFLSGEAGTELFAMASWHLFREKWWQTFLMRRMGAFSVYREGNDRQAVNQAIDILTENKRPLVIFPEGAVSRHCDRLMEFMEGPGFIARQASKRREKVGKPPVVIHPVAIRYSYDGDVDKAVAPDLEAIEKSFSWQPQLHLKTHQRIRKIGEALLTLKEVEYLGAAVEGDPHQRALDLIATTLRRIEEKWGVKNGDKDLGYANVVARVKKIRSVVLPDLIAKKVAPEEREDRWRDLAACYYLQQIAHYPRGYITGDKDLPERVLETVERMDEDYRDRVNYHGPLGCTLSVGEAIEVSPERDRTAETDPAMALAAVRVQDMLDGLVAERRAKLFGE</sequence>
<name>A0A518KBT5_9BACT</name>
<reference evidence="5 6" key="1">
    <citation type="submission" date="2019-02" db="EMBL/GenBank/DDBJ databases">
        <title>Deep-cultivation of Planctomycetes and their phenomic and genomic characterization uncovers novel biology.</title>
        <authorList>
            <person name="Wiegand S."/>
            <person name="Jogler M."/>
            <person name="Boedeker C."/>
            <person name="Pinto D."/>
            <person name="Vollmers J."/>
            <person name="Rivas-Marin E."/>
            <person name="Kohn T."/>
            <person name="Peeters S.H."/>
            <person name="Heuer A."/>
            <person name="Rast P."/>
            <person name="Oberbeckmann S."/>
            <person name="Bunk B."/>
            <person name="Jeske O."/>
            <person name="Meyerdierks A."/>
            <person name="Storesund J.E."/>
            <person name="Kallscheuer N."/>
            <person name="Luecker S."/>
            <person name="Lage O.M."/>
            <person name="Pohl T."/>
            <person name="Merkel B.J."/>
            <person name="Hornburger P."/>
            <person name="Mueller R.-W."/>
            <person name="Bruemmer F."/>
            <person name="Labrenz M."/>
            <person name="Spormann A.M."/>
            <person name="Op den Camp H."/>
            <person name="Overmann J."/>
            <person name="Amann R."/>
            <person name="Jetten M.S.M."/>
            <person name="Mascher T."/>
            <person name="Medema M.H."/>
            <person name="Devos D.P."/>
            <person name="Kaster A.-K."/>
            <person name="Ovreas L."/>
            <person name="Rohde M."/>
            <person name="Galperin M.Y."/>
            <person name="Jogler C."/>
        </authorList>
    </citation>
    <scope>NUCLEOTIDE SEQUENCE [LARGE SCALE GENOMIC DNA]</scope>
    <source>
        <strain evidence="5 6">Spa11</strain>
    </source>
</reference>
<dbReference type="Pfam" id="PF01553">
    <property type="entry name" value="Acyltransferase"/>
    <property type="match status" value="1"/>
</dbReference>
<dbReference type="SMART" id="SM00563">
    <property type="entry name" value="PlsC"/>
    <property type="match status" value="1"/>
</dbReference>
<feature type="domain" description="Phospholipid/glycerol acyltransferase" evidence="4">
    <location>
        <begin position="61"/>
        <end position="189"/>
    </location>
</feature>
<evidence type="ECO:0000259" key="4">
    <source>
        <dbReference type="SMART" id="SM00563"/>
    </source>
</evidence>
<evidence type="ECO:0000256" key="3">
    <source>
        <dbReference type="ARBA" id="ARBA00023315"/>
    </source>
</evidence>
<proteinExistence type="predicted"/>
<dbReference type="AlphaFoldDB" id="A0A518KBT5"/>
<gene>
    <name evidence="5" type="ORF">Spa11_34810</name>
</gene>
<dbReference type="EMBL" id="CP036349">
    <property type="protein sequence ID" value="QDV75267.1"/>
    <property type="molecule type" value="Genomic_DNA"/>
</dbReference>
<dbReference type="PANTHER" id="PTHR10434:SF40">
    <property type="entry name" value="1-ACYL-SN-GLYCEROL-3-PHOSPHATE ACYLTRANSFERASE"/>
    <property type="match status" value="1"/>
</dbReference>
<evidence type="ECO:0000313" key="5">
    <source>
        <dbReference type="EMBL" id="QDV75267.1"/>
    </source>
</evidence>
<evidence type="ECO:0000256" key="2">
    <source>
        <dbReference type="ARBA" id="ARBA00022679"/>
    </source>
</evidence>
<dbReference type="GO" id="GO:0006654">
    <property type="term" value="P:phosphatidic acid biosynthetic process"/>
    <property type="evidence" value="ECO:0007669"/>
    <property type="project" value="TreeGrafter"/>
</dbReference>
<dbReference type="InterPro" id="IPR002123">
    <property type="entry name" value="Plipid/glycerol_acylTrfase"/>
</dbReference>
<evidence type="ECO:0000256" key="1">
    <source>
        <dbReference type="ARBA" id="ARBA00005189"/>
    </source>
</evidence>
<keyword evidence="2 5" id="KW-0808">Transferase</keyword>
<keyword evidence="3 5" id="KW-0012">Acyltransferase</keyword>
<accession>A0A518KBT5</accession>
<dbReference type="CDD" id="cd07989">
    <property type="entry name" value="LPLAT_AGPAT-like"/>
    <property type="match status" value="1"/>
</dbReference>
<keyword evidence="6" id="KW-1185">Reference proteome</keyword>
<organism evidence="5 6">
    <name type="scientific">Botrimarina mediterranea</name>
    <dbReference type="NCBI Taxonomy" id="2528022"/>
    <lineage>
        <taxon>Bacteria</taxon>
        <taxon>Pseudomonadati</taxon>
        <taxon>Planctomycetota</taxon>
        <taxon>Planctomycetia</taxon>
        <taxon>Pirellulales</taxon>
        <taxon>Lacipirellulaceae</taxon>
        <taxon>Botrimarina</taxon>
    </lineage>
</organism>
<protein>
    <submittedName>
        <fullName evidence="5">Acylglycerophosphoethanolamine acyltransferase</fullName>
    </submittedName>
</protein>
<dbReference type="KEGG" id="bmei:Spa11_34810"/>
<comment type="pathway">
    <text evidence="1">Lipid metabolism.</text>
</comment>
<dbReference type="SUPFAM" id="SSF69593">
    <property type="entry name" value="Glycerol-3-phosphate (1)-acyltransferase"/>
    <property type="match status" value="1"/>
</dbReference>
<dbReference type="PANTHER" id="PTHR10434">
    <property type="entry name" value="1-ACYL-SN-GLYCEROL-3-PHOSPHATE ACYLTRANSFERASE"/>
    <property type="match status" value="1"/>
</dbReference>
<evidence type="ECO:0000313" key="6">
    <source>
        <dbReference type="Proteomes" id="UP000316426"/>
    </source>
</evidence>